<feature type="region of interest" description="Disordered" evidence="1">
    <location>
        <begin position="29"/>
        <end position="60"/>
    </location>
</feature>
<dbReference type="Proteomes" id="UP001599756">
    <property type="component" value="Unassembled WGS sequence"/>
</dbReference>
<accession>A0ABW6H4P2</accession>
<reference evidence="2 3" key="1">
    <citation type="submission" date="2024-09" db="EMBL/GenBank/DDBJ databases">
        <title>The Natural Products Discovery Center: Release of the First 8490 Sequenced Strains for Exploring Actinobacteria Biosynthetic Diversity.</title>
        <authorList>
            <person name="Kalkreuter E."/>
            <person name="Kautsar S.A."/>
            <person name="Yang D."/>
            <person name="Bader C.D."/>
            <person name="Teijaro C.N."/>
            <person name="Fluegel L."/>
            <person name="Davis C.M."/>
            <person name="Simpson J.R."/>
            <person name="Lauterbach L."/>
            <person name="Steele A.D."/>
            <person name="Gui C."/>
            <person name="Meng S."/>
            <person name="Li G."/>
            <person name="Viehrig K."/>
            <person name="Ye F."/>
            <person name="Su P."/>
            <person name="Kiefer A.F."/>
            <person name="Nichols A."/>
            <person name="Cepeda A.J."/>
            <person name="Yan W."/>
            <person name="Fan B."/>
            <person name="Jiang Y."/>
            <person name="Adhikari A."/>
            <person name="Zheng C.-J."/>
            <person name="Schuster L."/>
            <person name="Cowan T.M."/>
            <person name="Smanski M.J."/>
            <person name="Chevrette M.G."/>
            <person name="De Carvalho L.P.S."/>
            <person name="Shen B."/>
        </authorList>
    </citation>
    <scope>NUCLEOTIDE SEQUENCE [LARGE SCALE GENOMIC DNA]</scope>
    <source>
        <strain evidence="2 3">NPDC059500</strain>
    </source>
</reference>
<dbReference type="RefSeq" id="WP_381841138.1">
    <property type="nucleotide sequence ID" value="NZ_JBHYTS010000017.1"/>
</dbReference>
<protein>
    <submittedName>
        <fullName evidence="2">Uncharacterized protein</fullName>
    </submittedName>
</protein>
<evidence type="ECO:0000313" key="2">
    <source>
        <dbReference type="EMBL" id="MFE1751588.1"/>
    </source>
</evidence>
<evidence type="ECO:0000256" key="1">
    <source>
        <dbReference type="SAM" id="MobiDB-lite"/>
    </source>
</evidence>
<comment type="caution">
    <text evidence="2">The sequence shown here is derived from an EMBL/GenBank/DDBJ whole genome shotgun (WGS) entry which is preliminary data.</text>
</comment>
<gene>
    <name evidence="2" type="ORF">ACFW88_13745</name>
</gene>
<dbReference type="EMBL" id="JBHYTS010000017">
    <property type="protein sequence ID" value="MFE1751588.1"/>
    <property type="molecule type" value="Genomic_DNA"/>
</dbReference>
<organism evidence="2 3">
    <name type="scientific">Streptomyces anandii</name>
    <dbReference type="NCBI Taxonomy" id="285454"/>
    <lineage>
        <taxon>Bacteria</taxon>
        <taxon>Bacillati</taxon>
        <taxon>Actinomycetota</taxon>
        <taxon>Actinomycetes</taxon>
        <taxon>Kitasatosporales</taxon>
        <taxon>Streptomycetaceae</taxon>
        <taxon>Streptomyces</taxon>
    </lineage>
</organism>
<name>A0ABW6H4P2_9ACTN</name>
<feature type="compositionally biased region" description="Low complexity" evidence="1">
    <location>
        <begin position="43"/>
        <end position="60"/>
    </location>
</feature>
<sequence length="60" mass="6958">MEQLESRLRKYVAFEDAVFARLRENLPREDGEQLGSEVIQTWRTGPTAPTRTGRSTRPPR</sequence>
<evidence type="ECO:0000313" key="3">
    <source>
        <dbReference type="Proteomes" id="UP001599756"/>
    </source>
</evidence>
<proteinExistence type="predicted"/>
<keyword evidence="3" id="KW-1185">Reference proteome</keyword>